<name>A0A411HMS8_9GAMM</name>
<gene>
    <name evidence="3" type="ORF">ELE36_16285</name>
</gene>
<protein>
    <submittedName>
        <fullName evidence="3">Uncharacterized protein</fullName>
    </submittedName>
</protein>
<evidence type="ECO:0000256" key="1">
    <source>
        <dbReference type="SAM" id="MobiDB-lite"/>
    </source>
</evidence>
<evidence type="ECO:0000313" key="4">
    <source>
        <dbReference type="Proteomes" id="UP000291562"/>
    </source>
</evidence>
<keyword evidence="2" id="KW-0812">Transmembrane</keyword>
<keyword evidence="2" id="KW-1133">Transmembrane helix</keyword>
<keyword evidence="2" id="KW-0472">Membrane</keyword>
<evidence type="ECO:0000256" key="2">
    <source>
        <dbReference type="SAM" id="Phobius"/>
    </source>
</evidence>
<feature type="transmembrane region" description="Helical" evidence="2">
    <location>
        <begin position="116"/>
        <end position="133"/>
    </location>
</feature>
<evidence type="ECO:0000313" key="3">
    <source>
        <dbReference type="EMBL" id="QBB71787.1"/>
    </source>
</evidence>
<dbReference type="EMBL" id="CP035704">
    <property type="protein sequence ID" value="QBB71787.1"/>
    <property type="molecule type" value="Genomic_DNA"/>
</dbReference>
<feature type="region of interest" description="Disordered" evidence="1">
    <location>
        <begin position="166"/>
        <end position="191"/>
    </location>
</feature>
<accession>A0A411HMS8</accession>
<reference evidence="3 4" key="1">
    <citation type="submission" date="2019-01" db="EMBL/GenBank/DDBJ databases">
        <title>Pseudolysobacter antarctica gen. nov., sp. nov., isolated from Fildes Peninsula, Antarctica.</title>
        <authorList>
            <person name="Wei Z."/>
            <person name="Peng F."/>
        </authorList>
    </citation>
    <scope>NUCLEOTIDE SEQUENCE [LARGE SCALE GENOMIC DNA]</scope>
    <source>
        <strain evidence="3 4">AQ6-296</strain>
    </source>
</reference>
<feature type="compositionally biased region" description="Polar residues" evidence="1">
    <location>
        <begin position="168"/>
        <end position="191"/>
    </location>
</feature>
<dbReference type="AlphaFoldDB" id="A0A411HMS8"/>
<dbReference type="RefSeq" id="WP_129835137.1">
    <property type="nucleotide sequence ID" value="NZ_CP035704.1"/>
</dbReference>
<keyword evidence="4" id="KW-1185">Reference proteome</keyword>
<sequence>MNKHSQNKPSLGRIYRQSAADALHRSVASSDADLLAQAAGGVLSHENREKAITAIAGSAIEADLYRLLQALQPISAELAQDLATQSQVPNTVVPFKRALPAQHAPAPRSRPTLTRWASFAVAAAVVAAVLVTVPRSFKQSSQTSVIAQQQLTVPPAGDEIFRAETGSRVASNRGESNSMPRRSDTIFNSNSVSEGDKIFSARFNGS</sequence>
<dbReference type="KEGG" id="xbc:ELE36_16285"/>
<organism evidence="3 4">
    <name type="scientific">Pseudolysobacter antarcticus</name>
    <dbReference type="NCBI Taxonomy" id="2511995"/>
    <lineage>
        <taxon>Bacteria</taxon>
        <taxon>Pseudomonadati</taxon>
        <taxon>Pseudomonadota</taxon>
        <taxon>Gammaproteobacteria</taxon>
        <taxon>Lysobacterales</taxon>
        <taxon>Rhodanobacteraceae</taxon>
        <taxon>Pseudolysobacter</taxon>
    </lineage>
</organism>
<dbReference type="Proteomes" id="UP000291562">
    <property type="component" value="Chromosome"/>
</dbReference>
<proteinExistence type="predicted"/>